<evidence type="ECO:0000256" key="4">
    <source>
        <dbReference type="ARBA" id="ARBA00022771"/>
    </source>
</evidence>
<dbReference type="GeneTree" id="ENSGT00940000156707"/>
<keyword evidence="8" id="KW-0539">Nucleus</keyword>
<evidence type="ECO:0000313" key="11">
    <source>
        <dbReference type="Proteomes" id="UP000694392"/>
    </source>
</evidence>
<dbReference type="PANTHER" id="PTHR45888:SF2">
    <property type="entry name" value="HISTONE-LYSINE N-METHYLTRANSFERASE 2D"/>
    <property type="match status" value="1"/>
</dbReference>
<name>A0A8D0H7X3_SPHPU</name>
<feature type="compositionally biased region" description="Basic and acidic residues" evidence="9">
    <location>
        <begin position="68"/>
        <end position="80"/>
    </location>
</feature>
<reference evidence="10" key="1">
    <citation type="submission" date="2025-08" db="UniProtKB">
        <authorList>
            <consortium name="Ensembl"/>
        </authorList>
    </citation>
    <scope>IDENTIFICATION</scope>
</reference>
<evidence type="ECO:0000256" key="7">
    <source>
        <dbReference type="ARBA" id="ARBA00023163"/>
    </source>
</evidence>
<evidence type="ECO:0000256" key="8">
    <source>
        <dbReference type="ARBA" id="ARBA00023242"/>
    </source>
</evidence>
<comment type="subcellular location">
    <subcellularLocation>
        <location evidence="1">Nucleus</location>
    </subcellularLocation>
</comment>
<proteinExistence type="predicted"/>
<dbReference type="GO" id="GO:0003713">
    <property type="term" value="F:transcription coactivator activity"/>
    <property type="evidence" value="ECO:0007669"/>
    <property type="project" value="TreeGrafter"/>
</dbReference>
<feature type="region of interest" description="Disordered" evidence="9">
    <location>
        <begin position="68"/>
        <end position="110"/>
    </location>
</feature>
<keyword evidence="2" id="KW-0479">Metal-binding</keyword>
<evidence type="ECO:0000256" key="5">
    <source>
        <dbReference type="ARBA" id="ARBA00022833"/>
    </source>
</evidence>
<dbReference type="AlphaFoldDB" id="A0A8D0H7X3"/>
<dbReference type="GO" id="GO:0042800">
    <property type="term" value="F:histone H3K4 methyltransferase activity"/>
    <property type="evidence" value="ECO:0007669"/>
    <property type="project" value="TreeGrafter"/>
</dbReference>
<keyword evidence="5" id="KW-0862">Zinc</keyword>
<organism evidence="10 11">
    <name type="scientific">Sphenodon punctatus</name>
    <name type="common">Tuatara</name>
    <name type="synonym">Hatteria punctata</name>
    <dbReference type="NCBI Taxonomy" id="8508"/>
    <lineage>
        <taxon>Eukaryota</taxon>
        <taxon>Metazoa</taxon>
        <taxon>Chordata</taxon>
        <taxon>Craniata</taxon>
        <taxon>Vertebrata</taxon>
        <taxon>Euteleostomi</taxon>
        <taxon>Lepidosauria</taxon>
        <taxon>Sphenodontia</taxon>
        <taxon>Sphenodontidae</taxon>
        <taxon>Sphenodon</taxon>
    </lineage>
</organism>
<accession>A0A8D0H7X3</accession>
<evidence type="ECO:0000256" key="9">
    <source>
        <dbReference type="SAM" id="MobiDB-lite"/>
    </source>
</evidence>
<feature type="region of interest" description="Disordered" evidence="9">
    <location>
        <begin position="1"/>
        <end position="49"/>
    </location>
</feature>
<feature type="compositionally biased region" description="Basic residues" evidence="9">
    <location>
        <begin position="12"/>
        <end position="21"/>
    </location>
</feature>
<keyword evidence="6" id="KW-0805">Transcription regulation</keyword>
<dbReference type="GO" id="GO:0044666">
    <property type="term" value="C:MLL3/4 complex"/>
    <property type="evidence" value="ECO:0007669"/>
    <property type="project" value="TreeGrafter"/>
</dbReference>
<keyword evidence="11" id="KW-1185">Reference proteome</keyword>
<evidence type="ECO:0000256" key="6">
    <source>
        <dbReference type="ARBA" id="ARBA00023015"/>
    </source>
</evidence>
<feature type="region of interest" description="Disordered" evidence="9">
    <location>
        <begin position="138"/>
        <end position="159"/>
    </location>
</feature>
<dbReference type="Proteomes" id="UP000694392">
    <property type="component" value="Unplaced"/>
</dbReference>
<evidence type="ECO:0000256" key="3">
    <source>
        <dbReference type="ARBA" id="ARBA00022737"/>
    </source>
</evidence>
<evidence type="ECO:0000256" key="1">
    <source>
        <dbReference type="ARBA" id="ARBA00004123"/>
    </source>
</evidence>
<reference evidence="10" key="2">
    <citation type="submission" date="2025-09" db="UniProtKB">
        <authorList>
            <consortium name="Ensembl"/>
        </authorList>
    </citation>
    <scope>IDENTIFICATION</scope>
</reference>
<keyword evidence="3" id="KW-0677">Repeat</keyword>
<dbReference type="GO" id="GO:0008270">
    <property type="term" value="F:zinc ion binding"/>
    <property type="evidence" value="ECO:0007669"/>
    <property type="project" value="UniProtKB-KW"/>
</dbReference>
<dbReference type="PANTHER" id="PTHR45888">
    <property type="entry name" value="HL01030P-RELATED"/>
    <property type="match status" value="1"/>
</dbReference>
<dbReference type="Ensembl" id="ENSSPUT00000020988.1">
    <property type="protein sequence ID" value="ENSSPUP00000019702.1"/>
    <property type="gene ID" value="ENSSPUG00000015190.1"/>
</dbReference>
<protein>
    <submittedName>
        <fullName evidence="10">Uncharacterized protein</fullName>
    </submittedName>
</protein>
<keyword evidence="7" id="KW-0804">Transcription</keyword>
<dbReference type="GO" id="GO:0045944">
    <property type="term" value="P:positive regulation of transcription by RNA polymerase II"/>
    <property type="evidence" value="ECO:0007669"/>
    <property type="project" value="TreeGrafter"/>
</dbReference>
<sequence length="159" mass="17432">MAVLRNLTMSPLHKRRQRKTRPCALNGEGGLEGADPLGPEDKKDGDLEEREELLKSEVGVEHMECEIKLEAPATPDRDPGADVDSAKGLLEDSEEVKKRKRKPYRPGIGGFMVRQRKSHTRLRKGSAALAEACREALAAEGHPEEGRSVLGTGSNPEGW</sequence>
<evidence type="ECO:0000313" key="10">
    <source>
        <dbReference type="Ensembl" id="ENSSPUP00000019702.1"/>
    </source>
</evidence>
<evidence type="ECO:0000256" key="2">
    <source>
        <dbReference type="ARBA" id="ARBA00022723"/>
    </source>
</evidence>
<keyword evidence="4" id="KW-0863">Zinc-finger</keyword>